<keyword evidence="1" id="KW-0802">TPR repeat</keyword>
<accession>A0A9P1KHH3</accession>
<dbReference type="InterPro" id="IPR011990">
    <property type="entry name" value="TPR-like_helical_dom_sf"/>
</dbReference>
<protein>
    <recommendedName>
        <fullName evidence="4">Tetratricopeptide repeat protein</fullName>
    </recommendedName>
</protein>
<evidence type="ECO:0000313" key="2">
    <source>
        <dbReference type="EMBL" id="CDM95869.1"/>
    </source>
</evidence>
<dbReference type="Gene3D" id="1.25.40.10">
    <property type="entry name" value="Tetratricopeptide repeat domain"/>
    <property type="match status" value="1"/>
</dbReference>
<evidence type="ECO:0000313" key="3">
    <source>
        <dbReference type="Proteomes" id="UP000032946"/>
    </source>
</evidence>
<dbReference type="PROSITE" id="PS50005">
    <property type="entry name" value="TPR"/>
    <property type="match status" value="3"/>
</dbReference>
<feature type="repeat" description="TPR" evidence="1">
    <location>
        <begin position="229"/>
        <end position="262"/>
    </location>
</feature>
<name>A0A9P1KHH3_9CYAN</name>
<dbReference type="SUPFAM" id="SSF48452">
    <property type="entry name" value="TPR-like"/>
    <property type="match status" value="1"/>
</dbReference>
<feature type="repeat" description="TPR" evidence="1">
    <location>
        <begin position="269"/>
        <end position="302"/>
    </location>
</feature>
<evidence type="ECO:0000256" key="1">
    <source>
        <dbReference type="PROSITE-ProRule" id="PRU00339"/>
    </source>
</evidence>
<dbReference type="EMBL" id="FO818640">
    <property type="protein sequence ID" value="CDM95869.1"/>
    <property type="molecule type" value="Genomic_DNA"/>
</dbReference>
<organism evidence="2 3">
    <name type="scientific">Limnospira indica PCC 8005</name>
    <dbReference type="NCBI Taxonomy" id="376219"/>
    <lineage>
        <taxon>Bacteria</taxon>
        <taxon>Bacillati</taxon>
        <taxon>Cyanobacteriota</taxon>
        <taxon>Cyanophyceae</taxon>
        <taxon>Oscillatoriophycideae</taxon>
        <taxon>Oscillatoriales</taxon>
        <taxon>Sirenicapillariaceae</taxon>
        <taxon>Limnospira</taxon>
    </lineage>
</organism>
<gene>
    <name evidence="2" type="ORF">ARTHRO_40275</name>
</gene>
<keyword evidence="3" id="KW-1185">Reference proteome</keyword>
<dbReference type="AlphaFoldDB" id="A0A9P1KHH3"/>
<dbReference type="SMART" id="SM00028">
    <property type="entry name" value="TPR"/>
    <property type="match status" value="4"/>
</dbReference>
<feature type="repeat" description="TPR" evidence="1">
    <location>
        <begin position="189"/>
        <end position="222"/>
    </location>
</feature>
<dbReference type="Proteomes" id="UP000032946">
    <property type="component" value="Chromosome"/>
</dbReference>
<dbReference type="Pfam" id="PF13181">
    <property type="entry name" value="TPR_8"/>
    <property type="match status" value="2"/>
</dbReference>
<reference evidence="2 3" key="1">
    <citation type="submission" date="2014-02" db="EMBL/GenBank/DDBJ databases">
        <authorList>
            <person name="Genoscope - CEA"/>
        </authorList>
    </citation>
    <scope>NUCLEOTIDE SEQUENCE [LARGE SCALE GENOMIC DNA]</scope>
    <source>
        <strain evidence="2 3">PCC 8005</strain>
    </source>
</reference>
<dbReference type="Pfam" id="PF13424">
    <property type="entry name" value="TPR_12"/>
    <property type="match status" value="1"/>
</dbReference>
<dbReference type="PANTHER" id="PTHR10098:SF108">
    <property type="entry name" value="TETRATRICOPEPTIDE REPEAT PROTEIN 28"/>
    <property type="match status" value="1"/>
</dbReference>
<sequence length="322" mass="35193">MKAVGISTAHREGDVRRVKPAVAVLPENPPFSKQGSMSRYDGNKLIGEGDEIMINLTRVLAMGLIAGLVLPGLTASASEILSIRLPRLVAQENPQDQANQLFQEAIFLTKQGTPSALREAIAKFKEVMPLLDQIGDSFAIAATMTAIGSAYSELGENQPALDYLNQALSMWDIIDSPEEQRLPPGFGKANTLQSIGQVHLSMEETTTALDYYQQALSIFDEIGEPYRKVNILNEIGEVYVNLGEISGGLEYYQRALSISQSVGYLSGEAQTLNNIGLAHLALGDRQQALDYLNQAFSLWQSMGDRQREAETQENIDKSTGIE</sequence>
<dbReference type="InterPro" id="IPR019734">
    <property type="entry name" value="TPR_rpt"/>
</dbReference>
<evidence type="ECO:0008006" key="4">
    <source>
        <dbReference type="Google" id="ProtNLM"/>
    </source>
</evidence>
<proteinExistence type="predicted"/>
<dbReference type="PANTHER" id="PTHR10098">
    <property type="entry name" value="RAPSYN-RELATED"/>
    <property type="match status" value="1"/>
</dbReference>